<feature type="domain" description="PAS" evidence="8">
    <location>
        <begin position="262"/>
        <end position="330"/>
    </location>
</feature>
<dbReference type="InterPro" id="IPR013655">
    <property type="entry name" value="PAS_fold_3"/>
</dbReference>
<evidence type="ECO:0000259" key="6">
    <source>
        <dbReference type="PROSITE" id="PS50109"/>
    </source>
</evidence>
<dbReference type="EMBL" id="BLXZ01000003">
    <property type="protein sequence ID" value="GFO68177.1"/>
    <property type="molecule type" value="Genomic_DNA"/>
</dbReference>
<dbReference type="NCBIfam" id="TIGR00229">
    <property type="entry name" value="sensory_box"/>
    <property type="match status" value="3"/>
</dbReference>
<dbReference type="SMART" id="SM00448">
    <property type="entry name" value="REC"/>
    <property type="match status" value="1"/>
</dbReference>
<feature type="domain" description="Response regulatory" evidence="7">
    <location>
        <begin position="914"/>
        <end position="1030"/>
    </location>
</feature>
<feature type="modified residue" description="4-aspartylphosphate" evidence="4">
    <location>
        <position position="965"/>
    </location>
</feature>
<reference evidence="11" key="1">
    <citation type="submission" date="2020-06" db="EMBL/GenBank/DDBJ databases">
        <title>Draft genomic sequecing of Geomonas sp. Red745.</title>
        <authorList>
            <person name="Itoh H."/>
            <person name="Xu Z.X."/>
            <person name="Ushijima N."/>
            <person name="Masuda Y."/>
            <person name="Shiratori Y."/>
            <person name="Senoo K."/>
        </authorList>
    </citation>
    <scope>NUCLEOTIDE SEQUENCE [LARGE SCALE GENOMIC DNA]</scope>
    <source>
        <strain evidence="11">Red745</strain>
    </source>
</reference>
<keyword evidence="5" id="KW-0472">Membrane</keyword>
<dbReference type="PROSITE" id="PS50113">
    <property type="entry name" value="PAC"/>
    <property type="match status" value="1"/>
</dbReference>
<dbReference type="InterPro" id="IPR003661">
    <property type="entry name" value="HisK_dim/P_dom"/>
</dbReference>
<dbReference type="GO" id="GO:0005524">
    <property type="term" value="F:ATP binding"/>
    <property type="evidence" value="ECO:0007669"/>
    <property type="project" value="UniProtKB-KW"/>
</dbReference>
<dbReference type="InterPro" id="IPR001789">
    <property type="entry name" value="Sig_transdc_resp-reg_receiver"/>
</dbReference>
<evidence type="ECO:0000259" key="8">
    <source>
        <dbReference type="PROSITE" id="PS50112"/>
    </source>
</evidence>
<keyword evidence="11" id="KW-1185">Reference proteome</keyword>
<dbReference type="PROSITE" id="PS50109">
    <property type="entry name" value="HIS_KIN"/>
    <property type="match status" value="1"/>
</dbReference>
<dbReference type="Pfam" id="PF13426">
    <property type="entry name" value="PAS_9"/>
    <property type="match status" value="2"/>
</dbReference>
<dbReference type="Gene3D" id="3.40.50.2300">
    <property type="match status" value="1"/>
</dbReference>
<dbReference type="InterPro" id="IPR000014">
    <property type="entry name" value="PAS"/>
</dbReference>
<dbReference type="SUPFAM" id="SSF52172">
    <property type="entry name" value="CheY-like"/>
    <property type="match status" value="1"/>
</dbReference>
<evidence type="ECO:0000256" key="2">
    <source>
        <dbReference type="ARBA" id="ARBA00012438"/>
    </source>
</evidence>
<dbReference type="InterPro" id="IPR036097">
    <property type="entry name" value="HisK_dim/P_sf"/>
</dbReference>
<dbReference type="CDD" id="cd00130">
    <property type="entry name" value="PAS"/>
    <property type="match status" value="3"/>
</dbReference>
<dbReference type="SUPFAM" id="SSF55874">
    <property type="entry name" value="ATPase domain of HSP90 chaperone/DNA topoisomerase II/histidine kinase"/>
    <property type="match status" value="1"/>
</dbReference>
<dbReference type="AlphaFoldDB" id="A0A6V8N8S7"/>
<dbReference type="PROSITE" id="PS50112">
    <property type="entry name" value="PAS"/>
    <property type="match status" value="3"/>
</dbReference>
<feature type="domain" description="PAC" evidence="9">
    <location>
        <begin position="597"/>
        <end position="649"/>
    </location>
</feature>
<organism evidence="10 11">
    <name type="scientific">Geomonas limicola</name>
    <dbReference type="NCBI Taxonomy" id="2740186"/>
    <lineage>
        <taxon>Bacteria</taxon>
        <taxon>Pseudomonadati</taxon>
        <taxon>Thermodesulfobacteriota</taxon>
        <taxon>Desulfuromonadia</taxon>
        <taxon>Geobacterales</taxon>
        <taxon>Geobacteraceae</taxon>
        <taxon>Geomonas</taxon>
    </lineage>
</organism>
<dbReference type="InterPro" id="IPR005467">
    <property type="entry name" value="His_kinase_dom"/>
</dbReference>
<dbReference type="InterPro" id="IPR035965">
    <property type="entry name" value="PAS-like_dom_sf"/>
</dbReference>
<feature type="transmembrane region" description="Helical" evidence="5">
    <location>
        <begin position="27"/>
        <end position="48"/>
    </location>
</feature>
<evidence type="ECO:0000256" key="1">
    <source>
        <dbReference type="ARBA" id="ARBA00000085"/>
    </source>
</evidence>
<dbReference type="CDD" id="cd00156">
    <property type="entry name" value="REC"/>
    <property type="match status" value="1"/>
</dbReference>
<dbReference type="SMART" id="SM00091">
    <property type="entry name" value="PAS"/>
    <property type="match status" value="3"/>
</dbReference>
<dbReference type="SMART" id="SM00387">
    <property type="entry name" value="HATPase_c"/>
    <property type="match status" value="1"/>
</dbReference>
<evidence type="ECO:0000259" key="7">
    <source>
        <dbReference type="PROSITE" id="PS50110"/>
    </source>
</evidence>
<dbReference type="InterPro" id="IPR004358">
    <property type="entry name" value="Sig_transdc_His_kin-like_C"/>
</dbReference>
<keyword evidence="3 4" id="KW-0597">Phosphoprotein</keyword>
<dbReference type="PANTHER" id="PTHR43065">
    <property type="entry name" value="SENSOR HISTIDINE KINASE"/>
    <property type="match status" value="1"/>
</dbReference>
<dbReference type="PANTHER" id="PTHR43065:SF42">
    <property type="entry name" value="TWO-COMPONENT SENSOR PPRA"/>
    <property type="match status" value="1"/>
</dbReference>
<dbReference type="Pfam" id="PF02518">
    <property type="entry name" value="HATPase_c"/>
    <property type="match status" value="1"/>
</dbReference>
<sequence>MSISPPASRAGKISRIRKCAASLTRYGIGYVAAWTAFMVALTLTTLYYHHRDTLKEAESEARNYFLLNQFYRGWAARLGGVYAPADKVAPNPYLTTPRRDLRTEDGQQLTLVNPAYMTRMVFEAIRHSSATPVISKLVSDRPLNPANAPDDWERVALDAFIHEGATERTQLSRINGQPYLRYISRFTTLPPCLSCHGVQGYRTGDVRGGITIAIPLAPYLASEAQTRNNLVTGYLALWLAGSVGIAAGFRKRSRYEEELRASEEKFRTICDWTQDWEYWTDSLGGLRYVSPSCADHTGYPPGSFLEDPELLVRLVHPEDREAYERHVRQSRLQPEGCAGAHEFRIVARDGTQRWIHHACRPVFLNGSYQGRRISNRDITMQKLHEQELAIRAELLNSVSDSVLVLDRGGKILDANETAWRWYGSSREELLELNLADLSSNREVPVLTRLEQIFAAGSAVFESEHRLKNGERRLVEVTARIIAYRGFPACLSSIRDVTERKLVEEDLHRARLEQQQAAEALKESERTLRVLFEVTQAGIIQLDDQGVVRFANPRMAEMLGLPPEQLLGSDYLTLVGADQMELAAEHLDRLFTGATECLSTERHYRRADGSLFWGYLTARRVVSGGGDLVTMVGTVTDLSELKSAEEKRLRMEQQMLHVQKLESLGVLAGGIAHDFNNILLAIMGNASLALHRLPPDSPAQYHLEQIERASDEAADLARQMLAYSGKGHFVLQAVDLNRLIRDMTAMLEVSLSKKVTLRFELDEGIPCLVADATQLRQIVMNLAINASEAIEEHNGVITIATGCLECDRSLLAGTWLNDDLPPGLYDFLEVHDTGCGMDPETLARIFEPFFTTKFTGRGLGMAAILGIVRGHRGAIAVKSEPGRGTLFRIYLPASRQSACEQAKAEVSPTWRGSGTVLLVDDEKTVREVGRELLHELGFTVICAADGEEALSCYQAHGEEISLVLMDLTMPNLNGEEAFRELVRLDPGVRVVLSSGFTEQEVTGKFPGQRLAGFMQKPYTLTALRELLSSLDLDAAKK</sequence>
<accession>A0A6V8N8S7</accession>
<dbReference type="Gene3D" id="3.30.565.10">
    <property type="entry name" value="Histidine kinase-like ATPase, C-terminal domain"/>
    <property type="match status" value="1"/>
</dbReference>
<evidence type="ECO:0000313" key="11">
    <source>
        <dbReference type="Proteomes" id="UP000587586"/>
    </source>
</evidence>
<dbReference type="InterPro" id="IPR000700">
    <property type="entry name" value="PAS-assoc_C"/>
</dbReference>
<comment type="catalytic activity">
    <reaction evidence="1">
        <text>ATP + protein L-histidine = ADP + protein N-phospho-L-histidine.</text>
        <dbReference type="EC" id="2.7.13.3"/>
    </reaction>
</comment>
<dbReference type="InterPro" id="IPR021796">
    <property type="entry name" value="Tll0287-like_dom"/>
</dbReference>
<keyword evidence="5" id="KW-0812">Transmembrane</keyword>
<comment type="caution">
    <text evidence="10">The sequence shown here is derived from an EMBL/GenBank/DDBJ whole genome shotgun (WGS) entry which is preliminary data.</text>
</comment>
<dbReference type="InterPro" id="IPR001610">
    <property type="entry name" value="PAC"/>
</dbReference>
<dbReference type="Pfam" id="PF08447">
    <property type="entry name" value="PAS_3"/>
    <property type="match status" value="1"/>
</dbReference>
<dbReference type="Pfam" id="PF11845">
    <property type="entry name" value="Tll0287-like"/>
    <property type="match status" value="1"/>
</dbReference>
<proteinExistence type="predicted"/>
<protein>
    <recommendedName>
        <fullName evidence="2">histidine kinase</fullName>
        <ecNumber evidence="2">2.7.13.3</ecNumber>
    </recommendedName>
</protein>
<gene>
    <name evidence="10" type="ORF">GMLC_17560</name>
</gene>
<evidence type="ECO:0000256" key="3">
    <source>
        <dbReference type="ARBA" id="ARBA00022553"/>
    </source>
</evidence>
<dbReference type="CDD" id="cd00082">
    <property type="entry name" value="HisKA"/>
    <property type="match status" value="1"/>
</dbReference>
<dbReference type="InterPro" id="IPR003594">
    <property type="entry name" value="HATPase_dom"/>
</dbReference>
<dbReference type="SUPFAM" id="SSF55785">
    <property type="entry name" value="PYP-like sensor domain (PAS domain)"/>
    <property type="match status" value="3"/>
</dbReference>
<dbReference type="PROSITE" id="PS50110">
    <property type="entry name" value="RESPONSE_REGULATORY"/>
    <property type="match status" value="1"/>
</dbReference>
<feature type="domain" description="PAS" evidence="8">
    <location>
        <begin position="387"/>
        <end position="430"/>
    </location>
</feature>
<feature type="domain" description="PAS" evidence="8">
    <location>
        <begin position="523"/>
        <end position="593"/>
    </location>
</feature>
<evidence type="ECO:0000256" key="4">
    <source>
        <dbReference type="PROSITE-ProRule" id="PRU00169"/>
    </source>
</evidence>
<dbReference type="SMART" id="SM00086">
    <property type="entry name" value="PAC"/>
    <property type="match status" value="3"/>
</dbReference>
<name>A0A6V8N8S7_9BACT</name>
<dbReference type="EC" id="2.7.13.3" evidence="2"/>
<dbReference type="RefSeq" id="WP_246329755.1">
    <property type="nucleotide sequence ID" value="NZ_BLXZ01000003.1"/>
</dbReference>
<dbReference type="Gene3D" id="1.10.287.130">
    <property type="match status" value="1"/>
</dbReference>
<evidence type="ECO:0000313" key="10">
    <source>
        <dbReference type="EMBL" id="GFO68177.1"/>
    </source>
</evidence>
<dbReference type="InterPro" id="IPR011006">
    <property type="entry name" value="CheY-like_superfamily"/>
</dbReference>
<dbReference type="SUPFAM" id="SSF47384">
    <property type="entry name" value="Homodimeric domain of signal transducing histidine kinase"/>
    <property type="match status" value="1"/>
</dbReference>
<dbReference type="PRINTS" id="PR00344">
    <property type="entry name" value="BCTRLSENSOR"/>
</dbReference>
<dbReference type="GO" id="GO:0000155">
    <property type="term" value="F:phosphorelay sensor kinase activity"/>
    <property type="evidence" value="ECO:0007669"/>
    <property type="project" value="InterPro"/>
</dbReference>
<dbReference type="Proteomes" id="UP000587586">
    <property type="component" value="Unassembled WGS sequence"/>
</dbReference>
<evidence type="ECO:0000259" key="9">
    <source>
        <dbReference type="PROSITE" id="PS50113"/>
    </source>
</evidence>
<keyword evidence="5" id="KW-1133">Transmembrane helix</keyword>
<dbReference type="InterPro" id="IPR036890">
    <property type="entry name" value="HATPase_C_sf"/>
</dbReference>
<dbReference type="Gene3D" id="3.30.450.20">
    <property type="entry name" value="PAS domain"/>
    <property type="match status" value="3"/>
</dbReference>
<dbReference type="Pfam" id="PF00072">
    <property type="entry name" value="Response_reg"/>
    <property type="match status" value="1"/>
</dbReference>
<feature type="domain" description="Histidine kinase" evidence="6">
    <location>
        <begin position="669"/>
        <end position="894"/>
    </location>
</feature>
<evidence type="ECO:0000256" key="5">
    <source>
        <dbReference type="SAM" id="Phobius"/>
    </source>
</evidence>